<dbReference type="EMBL" id="BONI01000006">
    <property type="protein sequence ID" value="GIG04371.1"/>
    <property type="molecule type" value="Genomic_DNA"/>
</dbReference>
<comment type="catalytic activity">
    <reaction evidence="6">
        <text>N-terminal N-formyl-L-methionyl-[peptide] + H2O = N-terminal L-methionyl-[peptide] + formate</text>
        <dbReference type="Rhea" id="RHEA:24420"/>
        <dbReference type="Rhea" id="RHEA-COMP:10639"/>
        <dbReference type="Rhea" id="RHEA-COMP:10640"/>
        <dbReference type="ChEBI" id="CHEBI:15377"/>
        <dbReference type="ChEBI" id="CHEBI:15740"/>
        <dbReference type="ChEBI" id="CHEBI:49298"/>
        <dbReference type="ChEBI" id="CHEBI:64731"/>
        <dbReference type="EC" id="3.5.1.88"/>
    </reaction>
</comment>
<keyword evidence="8" id="KW-1185">Reference proteome</keyword>
<proteinExistence type="inferred from homology"/>
<dbReference type="AlphaFoldDB" id="A0A8J3KWG7"/>
<comment type="function">
    <text evidence="6">Removes the formyl group from the N-terminal Met of newly synthesized proteins. Requires at least a dipeptide for an efficient rate of reaction. N-terminal L-methionine is a prerequisite for activity but the enzyme has broad specificity at other positions.</text>
</comment>
<dbReference type="NCBIfam" id="NF001159">
    <property type="entry name" value="PRK00150.1-3"/>
    <property type="match status" value="1"/>
</dbReference>
<evidence type="ECO:0000256" key="2">
    <source>
        <dbReference type="ARBA" id="ARBA00022723"/>
    </source>
</evidence>
<dbReference type="HAMAP" id="MF_00163">
    <property type="entry name" value="Pep_deformylase"/>
    <property type="match status" value="1"/>
</dbReference>
<feature type="binding site" evidence="6">
    <location>
        <position position="151"/>
    </location>
    <ligand>
        <name>Fe cation</name>
        <dbReference type="ChEBI" id="CHEBI:24875"/>
    </ligand>
</feature>
<comment type="similarity">
    <text evidence="1 6">Belongs to the polypeptide deformylase family.</text>
</comment>
<dbReference type="NCBIfam" id="TIGR00079">
    <property type="entry name" value="pept_deformyl"/>
    <property type="match status" value="1"/>
</dbReference>
<feature type="binding site" evidence="6">
    <location>
        <position position="105"/>
    </location>
    <ligand>
        <name>Fe cation</name>
        <dbReference type="ChEBI" id="CHEBI:24875"/>
    </ligand>
</feature>
<dbReference type="SUPFAM" id="SSF56420">
    <property type="entry name" value="Peptide deformylase"/>
    <property type="match status" value="1"/>
</dbReference>
<accession>A0A8J3KWG7</accession>
<dbReference type="Proteomes" id="UP000630887">
    <property type="component" value="Unassembled WGS sequence"/>
</dbReference>
<dbReference type="PRINTS" id="PR01576">
    <property type="entry name" value="PDEFORMYLASE"/>
</dbReference>
<gene>
    <name evidence="7" type="primary">def4</name>
    <name evidence="6" type="synonym">def</name>
    <name evidence="7" type="ORF">Cco03nite_10710</name>
</gene>
<dbReference type="PANTHER" id="PTHR10458:SF2">
    <property type="entry name" value="PEPTIDE DEFORMYLASE, MITOCHONDRIAL"/>
    <property type="match status" value="1"/>
</dbReference>
<dbReference type="Gene3D" id="3.90.45.10">
    <property type="entry name" value="Peptide deformylase"/>
    <property type="match status" value="1"/>
</dbReference>
<dbReference type="Pfam" id="PF01327">
    <property type="entry name" value="Pep_deformylase"/>
    <property type="match status" value="1"/>
</dbReference>
<organism evidence="7 8">
    <name type="scientific">Catellatospora coxensis</name>
    <dbReference type="NCBI Taxonomy" id="310354"/>
    <lineage>
        <taxon>Bacteria</taxon>
        <taxon>Bacillati</taxon>
        <taxon>Actinomycetota</taxon>
        <taxon>Actinomycetes</taxon>
        <taxon>Micromonosporales</taxon>
        <taxon>Micromonosporaceae</taxon>
        <taxon>Catellatospora</taxon>
    </lineage>
</organism>
<dbReference type="InterPro" id="IPR023635">
    <property type="entry name" value="Peptide_deformylase"/>
</dbReference>
<feature type="binding site" evidence="6">
    <location>
        <position position="147"/>
    </location>
    <ligand>
        <name>Fe cation</name>
        <dbReference type="ChEBI" id="CHEBI:24875"/>
    </ligand>
</feature>
<reference evidence="7 8" key="1">
    <citation type="submission" date="2021-01" db="EMBL/GenBank/DDBJ databases">
        <title>Whole genome shotgun sequence of Catellatospora coxensis NBRC 107359.</title>
        <authorList>
            <person name="Komaki H."/>
            <person name="Tamura T."/>
        </authorList>
    </citation>
    <scope>NUCLEOTIDE SEQUENCE [LARGE SCALE GENOMIC DNA]</scope>
    <source>
        <strain evidence="7 8">NBRC 107359</strain>
    </source>
</reference>
<evidence type="ECO:0000256" key="6">
    <source>
        <dbReference type="HAMAP-Rule" id="MF_00163"/>
    </source>
</evidence>
<dbReference type="EC" id="3.5.1.88" evidence="6"/>
<protein>
    <recommendedName>
        <fullName evidence="6">Peptide deformylase</fullName>
        <shortName evidence="6">PDF</shortName>
        <ecNumber evidence="6">3.5.1.88</ecNumber>
    </recommendedName>
    <alternativeName>
        <fullName evidence="6">Polypeptide deformylase</fullName>
    </alternativeName>
</protein>
<comment type="caution">
    <text evidence="7">The sequence shown here is derived from an EMBL/GenBank/DDBJ whole genome shotgun (WGS) entry which is preliminary data.</text>
</comment>
<evidence type="ECO:0000313" key="8">
    <source>
        <dbReference type="Proteomes" id="UP000630887"/>
    </source>
</evidence>
<keyword evidence="4 6" id="KW-0648">Protein biosynthesis</keyword>
<evidence type="ECO:0000256" key="1">
    <source>
        <dbReference type="ARBA" id="ARBA00010759"/>
    </source>
</evidence>
<dbReference type="GO" id="GO:0046872">
    <property type="term" value="F:metal ion binding"/>
    <property type="evidence" value="ECO:0007669"/>
    <property type="project" value="UniProtKB-KW"/>
</dbReference>
<dbReference type="PANTHER" id="PTHR10458">
    <property type="entry name" value="PEPTIDE DEFORMYLASE"/>
    <property type="match status" value="1"/>
</dbReference>
<dbReference type="GO" id="GO:0042586">
    <property type="term" value="F:peptide deformylase activity"/>
    <property type="evidence" value="ECO:0007669"/>
    <property type="project" value="UniProtKB-UniRule"/>
</dbReference>
<evidence type="ECO:0000313" key="7">
    <source>
        <dbReference type="EMBL" id="GIG04371.1"/>
    </source>
</evidence>
<evidence type="ECO:0000256" key="5">
    <source>
        <dbReference type="ARBA" id="ARBA00023004"/>
    </source>
</evidence>
<comment type="cofactor">
    <cofactor evidence="6">
        <name>Fe(2+)</name>
        <dbReference type="ChEBI" id="CHEBI:29033"/>
    </cofactor>
    <text evidence="6">Binds 1 Fe(2+) ion.</text>
</comment>
<dbReference type="PIRSF" id="PIRSF004749">
    <property type="entry name" value="Pep_def"/>
    <property type="match status" value="1"/>
</dbReference>
<keyword evidence="2 6" id="KW-0479">Metal-binding</keyword>
<evidence type="ECO:0000256" key="3">
    <source>
        <dbReference type="ARBA" id="ARBA00022801"/>
    </source>
</evidence>
<evidence type="ECO:0000256" key="4">
    <source>
        <dbReference type="ARBA" id="ARBA00022917"/>
    </source>
</evidence>
<sequence length="178" mass="18630">MSEQAAGSGIPRDITLYGTPVLHRPTAPVTGFGPDLHRLVADMFASMYAANGVGLAANQIGVGLRVFVMDCPDTAGGPNVVAHVVNPVLELPPPPRELAVSGEGCLSLPGRRGDVARTAVAVVTGVDMHGEPVRIEGAELIARCLQHECDHLDGTVYVDRLTAKERKKILKAAALPAD</sequence>
<dbReference type="RefSeq" id="WP_203689035.1">
    <property type="nucleotide sequence ID" value="NZ_BAAALC010000004.1"/>
</dbReference>
<dbReference type="GO" id="GO:0006412">
    <property type="term" value="P:translation"/>
    <property type="evidence" value="ECO:0007669"/>
    <property type="project" value="UniProtKB-UniRule"/>
</dbReference>
<name>A0A8J3KWG7_9ACTN</name>
<keyword evidence="5 6" id="KW-0408">Iron</keyword>
<dbReference type="InterPro" id="IPR036821">
    <property type="entry name" value="Peptide_deformylase_sf"/>
</dbReference>
<feature type="active site" evidence="6">
    <location>
        <position position="148"/>
    </location>
</feature>
<keyword evidence="3 6" id="KW-0378">Hydrolase</keyword>
<dbReference type="CDD" id="cd00487">
    <property type="entry name" value="Pep_deformylase"/>
    <property type="match status" value="1"/>
</dbReference>